<feature type="coiled-coil region" evidence="1">
    <location>
        <begin position="270"/>
        <end position="339"/>
    </location>
</feature>
<feature type="coiled-coil region" evidence="1">
    <location>
        <begin position="175"/>
        <end position="227"/>
    </location>
</feature>
<feature type="region of interest" description="Disordered" evidence="2">
    <location>
        <begin position="54"/>
        <end position="113"/>
    </location>
</feature>
<keyword evidence="4" id="KW-1185">Reference proteome</keyword>
<feature type="region of interest" description="Disordered" evidence="2">
    <location>
        <begin position="438"/>
        <end position="466"/>
    </location>
</feature>
<reference evidence="3" key="1">
    <citation type="submission" date="2020-12" db="EMBL/GenBank/DDBJ databases">
        <title>Metabolic potential, ecology and presence of endohyphal bacteria is reflected in genomic diversity of Mucoromycotina.</title>
        <authorList>
            <person name="Muszewska A."/>
            <person name="Okrasinska A."/>
            <person name="Steczkiewicz K."/>
            <person name="Drgas O."/>
            <person name="Orlowska M."/>
            <person name="Perlinska-Lenart U."/>
            <person name="Aleksandrzak-Piekarczyk T."/>
            <person name="Szatraj K."/>
            <person name="Zielenkiewicz U."/>
            <person name="Pilsyk S."/>
            <person name="Malc E."/>
            <person name="Mieczkowski P."/>
            <person name="Kruszewska J.S."/>
            <person name="Biernat P."/>
            <person name="Pawlowska J."/>
        </authorList>
    </citation>
    <scope>NUCLEOTIDE SEQUENCE</scope>
    <source>
        <strain evidence="3">CBS 226.32</strain>
    </source>
</reference>
<dbReference type="AlphaFoldDB" id="A0A8H7V204"/>
<accession>A0A8H7V204</accession>
<dbReference type="EMBL" id="JAEPRC010000386">
    <property type="protein sequence ID" value="KAG2198549.1"/>
    <property type="molecule type" value="Genomic_DNA"/>
</dbReference>
<comment type="caution">
    <text evidence="3">The sequence shown here is derived from an EMBL/GenBank/DDBJ whole genome shotgun (WGS) entry which is preliminary data.</text>
</comment>
<dbReference type="Proteomes" id="UP000650833">
    <property type="component" value="Unassembled WGS sequence"/>
</dbReference>
<dbReference type="Gene3D" id="1.10.287.1490">
    <property type="match status" value="1"/>
</dbReference>
<feature type="compositionally biased region" description="Polar residues" evidence="2">
    <location>
        <begin position="54"/>
        <end position="68"/>
    </location>
</feature>
<evidence type="ECO:0000313" key="4">
    <source>
        <dbReference type="Proteomes" id="UP000650833"/>
    </source>
</evidence>
<proteinExistence type="predicted"/>
<name>A0A8H7V204_9FUNG</name>
<feature type="compositionally biased region" description="Low complexity" evidence="2">
    <location>
        <begin position="69"/>
        <end position="110"/>
    </location>
</feature>
<gene>
    <name evidence="3" type="ORF">INT46_000675</name>
</gene>
<sequence length="508" mass="58682">MMNKLCITELVLFPPPVYFSADKDYIPGPGEYEVSMEDSGRHKRYGFLTQTNRFSEGLDPSTSSEFYANNNESTTTSLSISSTTSSNRTFDENNNTTSRSSPRKSSISPTDTINPFEKYRYAMQKEIETLQTKTRKMDFMIQTLETEKNDTKAVLLDKDLELADLRSKNAMLQKTAKKSTKAAQLQKKVEQLEEMLQNSQLEHVKRLQEKDQTIENMSVRIDTYKQNVCDLEKTQQSNQEKHTLLEAQIHSLTVQVSESQSNATQQDTQITELKHNINCMTQSISSLEHQLETQITKSSNLDKLNHDLLTRLQERQELIQQLESRLVLKDEEIDALLNTIDDRDRALQHSATMIKTLDLRFSLYRNYMDTTVVPHLRKQAKAIEQLHIKELNELLTELHEAKRFMNKQAQSMDLLKSSVHWLNVQNTQLKSLINSMHQEHKNQWSMNKKHHNTKKPLKEQEQDQDDDVISFSSKSTVSNYQSNLPSNFDSSTIVLNDSGFGIFSEEIK</sequence>
<evidence type="ECO:0000256" key="1">
    <source>
        <dbReference type="SAM" id="Coils"/>
    </source>
</evidence>
<dbReference type="OrthoDB" id="419631at2759"/>
<evidence type="ECO:0000256" key="2">
    <source>
        <dbReference type="SAM" id="MobiDB-lite"/>
    </source>
</evidence>
<organism evidence="3 4">
    <name type="scientific">Mucor plumbeus</name>
    <dbReference type="NCBI Taxonomy" id="97098"/>
    <lineage>
        <taxon>Eukaryota</taxon>
        <taxon>Fungi</taxon>
        <taxon>Fungi incertae sedis</taxon>
        <taxon>Mucoromycota</taxon>
        <taxon>Mucoromycotina</taxon>
        <taxon>Mucoromycetes</taxon>
        <taxon>Mucorales</taxon>
        <taxon>Mucorineae</taxon>
        <taxon>Mucoraceae</taxon>
        <taxon>Mucor</taxon>
    </lineage>
</organism>
<keyword evidence="1" id="KW-0175">Coiled coil</keyword>
<evidence type="ECO:0000313" key="3">
    <source>
        <dbReference type="EMBL" id="KAG2198549.1"/>
    </source>
</evidence>
<protein>
    <submittedName>
        <fullName evidence="3">Uncharacterized protein</fullName>
    </submittedName>
</protein>